<evidence type="ECO:0008006" key="3">
    <source>
        <dbReference type="Google" id="ProtNLM"/>
    </source>
</evidence>
<sequence>MAFHFQFDLESGMVTVIARGSTDFAGNQRAIVALMEHPEFQAVSCVLCDFRQFEYVPTAEDCLTFGRLLASTDSYRGRRLAYVVASAAHLHAARTVAIVGNAWGMEIEVFQSPEAARRWLLAGRAPWASN</sequence>
<name>A0A1B4VAC9_9GAMM</name>
<accession>A0A1B4VAC9</accession>
<dbReference type="OrthoDB" id="9943775at2"/>
<reference evidence="1 2" key="1">
    <citation type="submission" date="2015-08" db="EMBL/GenBank/DDBJ databases">
        <title>Complete genome sequence of Sulfurifustis variabilis.</title>
        <authorList>
            <person name="Miura A."/>
            <person name="Kojima H."/>
            <person name="Fukui M."/>
        </authorList>
    </citation>
    <scope>NUCLEOTIDE SEQUENCE [LARGE SCALE GENOMIC DNA]</scope>
    <source>
        <strain evidence="2">skN76</strain>
    </source>
</reference>
<evidence type="ECO:0000313" key="2">
    <source>
        <dbReference type="Proteomes" id="UP000218899"/>
    </source>
</evidence>
<organism evidence="1 2">
    <name type="scientific">Sulfurifustis variabilis</name>
    <dbReference type="NCBI Taxonomy" id="1675686"/>
    <lineage>
        <taxon>Bacteria</taxon>
        <taxon>Pseudomonadati</taxon>
        <taxon>Pseudomonadota</taxon>
        <taxon>Gammaproteobacteria</taxon>
        <taxon>Acidiferrobacterales</taxon>
        <taxon>Acidiferrobacteraceae</taxon>
        <taxon>Sulfurifustis</taxon>
    </lineage>
</organism>
<evidence type="ECO:0000313" key="1">
    <source>
        <dbReference type="EMBL" id="BAU46861.1"/>
    </source>
</evidence>
<dbReference type="Proteomes" id="UP000218899">
    <property type="component" value="Chromosome"/>
</dbReference>
<dbReference type="AlphaFoldDB" id="A0A1B4VAC9"/>
<gene>
    <name evidence="1" type="ORF">SVA_0279</name>
</gene>
<keyword evidence="2" id="KW-1185">Reference proteome</keyword>
<dbReference type="EMBL" id="AP014936">
    <property type="protein sequence ID" value="BAU46861.1"/>
    <property type="molecule type" value="Genomic_DNA"/>
</dbReference>
<dbReference type="KEGG" id="sva:SVA_0279"/>
<protein>
    <recommendedName>
        <fullName evidence="3">STAS/SEC14 domain-containing protein</fullName>
    </recommendedName>
</protein>
<proteinExistence type="predicted"/>
<dbReference type="RefSeq" id="WP_096457723.1">
    <property type="nucleotide sequence ID" value="NZ_AP014936.1"/>
</dbReference>